<dbReference type="PANTHER" id="PTHR13950">
    <property type="entry name" value="RABCONNECTIN-RELATED"/>
    <property type="match status" value="1"/>
</dbReference>
<dbReference type="SUPFAM" id="SSF50978">
    <property type="entry name" value="WD40 repeat-like"/>
    <property type="match status" value="2"/>
</dbReference>
<dbReference type="InterPro" id="IPR022033">
    <property type="entry name" value="Rav1p_C"/>
</dbReference>
<dbReference type="EMBL" id="LK056662">
    <property type="protein sequence ID" value="CDU23416.1"/>
    <property type="molecule type" value="Genomic_DNA"/>
</dbReference>
<feature type="region of interest" description="Disordered" evidence="1">
    <location>
        <begin position="1365"/>
        <end position="1409"/>
    </location>
</feature>
<feature type="region of interest" description="Disordered" evidence="1">
    <location>
        <begin position="1440"/>
        <end position="1516"/>
    </location>
</feature>
<organism evidence="3">
    <name type="scientific">Sporisorium scitamineum</name>
    <dbReference type="NCBI Taxonomy" id="49012"/>
    <lineage>
        <taxon>Eukaryota</taxon>
        <taxon>Fungi</taxon>
        <taxon>Dikarya</taxon>
        <taxon>Basidiomycota</taxon>
        <taxon>Ustilaginomycotina</taxon>
        <taxon>Ustilaginomycetes</taxon>
        <taxon>Ustilaginales</taxon>
        <taxon>Ustilaginaceae</taxon>
        <taxon>Sporisorium</taxon>
    </lineage>
</organism>
<sequence>MDSTQPLASCLRPSQVVLGTIDHHDPQAEGSRPAAIRHHHQHDNVVYLAGRDSRDGLTIQASFDQVCVLSRDQRFDQALPFWDAFSGSQNTDQCISCIAIGVSAERDHIYIAAAMDHRIAVWYAPVSSSSPSRKWRVHSTLTVHEGVPTTLDIVNGQLLTGSTASLALWRLDNSDVPIWRRFWTKSTPAAIAIARFSPNATTIAAVARGGQHVLLWQYQPRATKAPVYQQRLYHARPVTGLIWRQPPEQNGQADVLISYASDGIGHIWAPVIDEPTQLRLWCSVQAPPSTNAFDVPSAFYLDAHTVCAALRTNIAILQREIQMAELGVGSSSELDTHDLELDMDLKRTRLRRLEQLLNETPDMFISFGNDGFVSVTAVANIDRRPPTLLQALTVLRFPFALPHNVDTIVAVKALPLYVAPDASSTVPTLILHVQFGGGMSTVFAINPASFFDGRGSGIEADSRHPCGPPIPSSTSALRLRRHTGRIESLRRSVDGTALLSCSAKELIGWTSDASLNFPEGRLHCQTSMPSASLASISKDGLILVLMSSDRAGEVYRASDGNSVSFDCDAEVKHVALTSFDDGNFLIALTASGVIHSWALQETADGLRLVTHQISHLWSDRGSDRCVISADSSSSASHQTGDGLSIVIADNSGRVEIRQVTRNPSGQLRWPVTATFNESPGALRLVRCSANGLVAVVTCDEQENDTLVVFDSRTTSFNSGEEHRQTFGAEESIVAVDWSPSPLSCSVLAVAFERHVDIIAPGRSSPIGAKNPQLGPQWQLLVRLDLRTCTPSSIRAACWLNSEQLVVASGSVLFVYGPWLQPSLQDVARSKNTHLAELVAEVGGPVVQYHPTFLLQCATWHQLGLAKAIISNLNKAVLACNAQDVGETWAFEEVQLDDVLEADTTAVNGASNAATSLPHKGFRGSIFDEPHRTDEPDEVDLYTSGRIDQLARRLQEIHPPHLSSLDLGVLVNLIKTIGKAVREHRSLDPSGLRYTLALRQMLIGTDQSKGAELASDAGLGYRDFLWAFHSNNQETLLAAIESFYRNKLDWPAARATGIFVWVQNPSALRTQAEAVARAQFMSGEDRDPVKCSLLYFALGKRKVVQGLWRQAVWHPEQKKMLQFLSHDFDEERWKTAAQKNAFALLSQRRYEFAASFFMLGESLRDAINVCVRNLDDLPLAIALARIQEGRDDGPVFTELLKNRVLPLAFEKGDRWMGSWAFWMLKRRDLAVRIIVTPLRDLAADEDVASMLGSAVTCGNDSYSDPALALLFQQLRTKSLQTIKGLYDIPEKKVFDFVLNTNRALCRMGCHSIGLSLLRNWQFEPPSVSSASTQFHCVSKHDLETLSRVDEAVLAESTDAFSELRIAETSTHDAQGEAVPKSSTSHRRRTSQSTVSPPSSPRMLRRRSSLLRRRSSIINDLDIGAAVARPDTKFDVFDAVSKSHPGEASKTSSAETQQDVVTAEPSSVSAANGHSKESNDKADETPEPKKQGISIFKSAAASNSQQGAQEFDFSSFGF</sequence>
<name>A0A127ZBH8_9BASI</name>
<feature type="domain" description="RAVE complex protein Rav1 C-terminal" evidence="2">
    <location>
        <begin position="661"/>
        <end position="1315"/>
    </location>
</feature>
<dbReference type="InterPro" id="IPR015943">
    <property type="entry name" value="WD40/YVTN_repeat-like_dom_sf"/>
</dbReference>
<evidence type="ECO:0000256" key="1">
    <source>
        <dbReference type="SAM" id="MobiDB-lite"/>
    </source>
</evidence>
<dbReference type="PANTHER" id="PTHR13950:SF9">
    <property type="entry name" value="RABCONNECTIN-3A"/>
    <property type="match status" value="1"/>
</dbReference>
<accession>A0A127ZBH8</accession>
<dbReference type="InterPro" id="IPR052208">
    <property type="entry name" value="DmX-like/RAVE_component"/>
</dbReference>
<feature type="compositionally biased region" description="Low complexity" evidence="1">
    <location>
        <begin position="1496"/>
        <end position="1507"/>
    </location>
</feature>
<evidence type="ECO:0000259" key="2">
    <source>
        <dbReference type="Pfam" id="PF12234"/>
    </source>
</evidence>
<gene>
    <name evidence="3" type="ORF">SPSC_02045</name>
</gene>
<dbReference type="InterPro" id="IPR036322">
    <property type="entry name" value="WD40_repeat_dom_sf"/>
</dbReference>
<feature type="compositionally biased region" description="Basic and acidic residues" evidence="1">
    <location>
        <begin position="1472"/>
        <end position="1488"/>
    </location>
</feature>
<dbReference type="GO" id="GO:0007035">
    <property type="term" value="P:vacuolar acidification"/>
    <property type="evidence" value="ECO:0007669"/>
    <property type="project" value="TreeGrafter"/>
</dbReference>
<proteinExistence type="predicted"/>
<dbReference type="GO" id="GO:0043291">
    <property type="term" value="C:RAVE complex"/>
    <property type="evidence" value="ECO:0007669"/>
    <property type="project" value="TreeGrafter"/>
</dbReference>
<evidence type="ECO:0000313" key="3">
    <source>
        <dbReference type="EMBL" id="CDU23416.1"/>
    </source>
</evidence>
<dbReference type="Gene3D" id="2.130.10.10">
    <property type="entry name" value="YVTN repeat-like/Quinoprotein amine dehydrogenase"/>
    <property type="match status" value="2"/>
</dbReference>
<reference evidence="3" key="1">
    <citation type="submission" date="2014-06" db="EMBL/GenBank/DDBJ databases">
        <authorList>
            <person name="Ju J."/>
            <person name="Zhang J."/>
        </authorList>
    </citation>
    <scope>NUCLEOTIDE SEQUENCE</scope>
    <source>
        <strain evidence="3">SscI8</strain>
    </source>
</reference>
<dbReference type="Pfam" id="PF12234">
    <property type="entry name" value="Rav1p_C"/>
    <property type="match status" value="1"/>
</dbReference>
<protein>
    <submittedName>
        <fullName evidence="3">Related to RAV1-Regulator of (H+)-ATPase in vacuolar membrane</fullName>
    </submittedName>
</protein>
<feature type="compositionally biased region" description="Polar residues" evidence="1">
    <location>
        <begin position="1447"/>
        <end position="1470"/>
    </location>
</feature>
<dbReference type="OrthoDB" id="342131at2759"/>